<name>A0ABU8LD30_9MICO</name>
<evidence type="ECO:0000256" key="2">
    <source>
        <dbReference type="ARBA" id="ARBA00022723"/>
    </source>
</evidence>
<evidence type="ECO:0000259" key="7">
    <source>
        <dbReference type="Pfam" id="PF04234"/>
    </source>
</evidence>
<evidence type="ECO:0000313" key="8">
    <source>
        <dbReference type="EMBL" id="MEJ1089233.1"/>
    </source>
</evidence>
<keyword evidence="9" id="KW-1185">Reference proteome</keyword>
<feature type="transmembrane region" description="Helical" evidence="5">
    <location>
        <begin position="167"/>
        <end position="188"/>
    </location>
</feature>
<keyword evidence="5" id="KW-0812">Transmembrane</keyword>
<organism evidence="8 9">
    <name type="scientific">Microbacterium bandirmense</name>
    <dbReference type="NCBI Taxonomy" id="3122050"/>
    <lineage>
        <taxon>Bacteria</taxon>
        <taxon>Bacillati</taxon>
        <taxon>Actinomycetota</taxon>
        <taxon>Actinomycetes</taxon>
        <taxon>Micrococcales</taxon>
        <taxon>Microbacteriaceae</taxon>
        <taxon>Microbacterium</taxon>
    </lineage>
</organism>
<keyword evidence="4" id="KW-0186">Copper</keyword>
<reference evidence="8 9" key="1">
    <citation type="submission" date="2024-02" db="EMBL/GenBank/DDBJ databases">
        <authorList>
            <person name="Saticioglu I.B."/>
        </authorList>
    </citation>
    <scope>NUCLEOTIDE SEQUENCE [LARGE SCALE GENOMIC DNA]</scope>
    <source>
        <strain evidence="8 9">Mu-80</strain>
    </source>
</reference>
<keyword evidence="5" id="KW-1133">Transmembrane helix</keyword>
<keyword evidence="5" id="KW-0472">Membrane</keyword>
<evidence type="ECO:0000313" key="9">
    <source>
        <dbReference type="Proteomes" id="UP001371224"/>
    </source>
</evidence>
<keyword evidence="2" id="KW-0479">Metal-binding</keyword>
<comment type="subcellular location">
    <subcellularLocation>
        <location evidence="1">Cell envelope</location>
    </subcellularLocation>
</comment>
<dbReference type="SUPFAM" id="SSF81296">
    <property type="entry name" value="E set domains"/>
    <property type="match status" value="1"/>
</dbReference>
<dbReference type="RefSeq" id="WP_337332877.1">
    <property type="nucleotide sequence ID" value="NZ_JBBDGM010000011.1"/>
</dbReference>
<evidence type="ECO:0000256" key="1">
    <source>
        <dbReference type="ARBA" id="ARBA00004196"/>
    </source>
</evidence>
<dbReference type="PANTHER" id="PTHR34820:SF4">
    <property type="entry name" value="INNER MEMBRANE PROTEIN YEBZ"/>
    <property type="match status" value="1"/>
</dbReference>
<dbReference type="PANTHER" id="PTHR34820">
    <property type="entry name" value="INNER MEMBRANE PROTEIN YEBZ"/>
    <property type="match status" value="1"/>
</dbReference>
<proteinExistence type="predicted"/>
<evidence type="ECO:0000256" key="3">
    <source>
        <dbReference type="ARBA" id="ARBA00022729"/>
    </source>
</evidence>
<dbReference type="Proteomes" id="UP001371224">
    <property type="component" value="Unassembled WGS sequence"/>
</dbReference>
<dbReference type="InterPro" id="IPR007348">
    <property type="entry name" value="CopC_dom"/>
</dbReference>
<evidence type="ECO:0000256" key="4">
    <source>
        <dbReference type="ARBA" id="ARBA00023008"/>
    </source>
</evidence>
<dbReference type="Pfam" id="PF04234">
    <property type="entry name" value="CopC"/>
    <property type="match status" value="1"/>
</dbReference>
<comment type="caution">
    <text evidence="8">The sequence shown here is derived from an EMBL/GenBank/DDBJ whole genome shotgun (WGS) entry which is preliminary data.</text>
</comment>
<dbReference type="EMBL" id="JBBDGM010000011">
    <property type="protein sequence ID" value="MEJ1089233.1"/>
    <property type="molecule type" value="Genomic_DNA"/>
</dbReference>
<keyword evidence="3 6" id="KW-0732">Signal</keyword>
<gene>
    <name evidence="8" type="ORF">WDU99_13000</name>
</gene>
<feature type="chain" id="PRO_5046827545" evidence="6">
    <location>
        <begin position="23"/>
        <end position="193"/>
    </location>
</feature>
<dbReference type="InterPro" id="IPR014755">
    <property type="entry name" value="Cu-Rt/internalin_Ig-like"/>
</dbReference>
<sequence>MFRFRTALAAAAVAVVAGLAVAAPASAHDELISSSPAADEQVTTVPEQITLTFSNELLALEENSGTAMIVEDASGEDWVAGAPEVVADTVTVPLEPGMPNGSYLVTWKVVSSDGHPTSGEYSFSLAAADAPAVEPTPTAEQTIAPVETETPEPTVTPISAPADGAPWPLLIGLGVVVLAGVVVLIVILTRRKR</sequence>
<protein>
    <submittedName>
        <fullName evidence="8">Copper resistance CopC family protein</fullName>
    </submittedName>
</protein>
<accession>A0ABU8LD30</accession>
<feature type="domain" description="CopC" evidence="7">
    <location>
        <begin position="28"/>
        <end position="124"/>
    </location>
</feature>
<dbReference type="InterPro" id="IPR032694">
    <property type="entry name" value="CopC/D"/>
</dbReference>
<evidence type="ECO:0000256" key="5">
    <source>
        <dbReference type="SAM" id="Phobius"/>
    </source>
</evidence>
<dbReference type="InterPro" id="IPR014756">
    <property type="entry name" value="Ig_E-set"/>
</dbReference>
<feature type="signal peptide" evidence="6">
    <location>
        <begin position="1"/>
        <end position="22"/>
    </location>
</feature>
<dbReference type="Gene3D" id="2.60.40.1220">
    <property type="match status" value="1"/>
</dbReference>
<evidence type="ECO:0000256" key="6">
    <source>
        <dbReference type="SAM" id="SignalP"/>
    </source>
</evidence>